<name>A0A239M2S3_9BURK</name>
<dbReference type="Proteomes" id="UP000198284">
    <property type="component" value="Unassembled WGS sequence"/>
</dbReference>
<keyword evidence="3" id="KW-1185">Reference proteome</keyword>
<reference evidence="2 3" key="1">
    <citation type="submission" date="2017-06" db="EMBL/GenBank/DDBJ databases">
        <authorList>
            <person name="Kim H.J."/>
            <person name="Triplett B.A."/>
        </authorList>
    </citation>
    <scope>NUCLEOTIDE SEQUENCE [LARGE SCALE GENOMIC DNA]</scope>
    <source>
        <strain evidence="2 3">U15</strain>
    </source>
</reference>
<keyword evidence="1" id="KW-0472">Membrane</keyword>
<protein>
    <submittedName>
        <fullName evidence="2">Uncharacterized protein</fullName>
    </submittedName>
</protein>
<organism evidence="2 3">
    <name type="scientific">Noviherbaspirillum humi</name>
    <dbReference type="NCBI Taxonomy" id="1688639"/>
    <lineage>
        <taxon>Bacteria</taxon>
        <taxon>Pseudomonadati</taxon>
        <taxon>Pseudomonadota</taxon>
        <taxon>Betaproteobacteria</taxon>
        <taxon>Burkholderiales</taxon>
        <taxon>Oxalobacteraceae</taxon>
        <taxon>Noviherbaspirillum</taxon>
    </lineage>
</organism>
<keyword evidence="1" id="KW-1133">Transmembrane helix</keyword>
<feature type="transmembrane region" description="Helical" evidence="1">
    <location>
        <begin position="38"/>
        <end position="60"/>
    </location>
</feature>
<evidence type="ECO:0000313" key="2">
    <source>
        <dbReference type="EMBL" id="SNT36179.1"/>
    </source>
</evidence>
<dbReference type="AlphaFoldDB" id="A0A239M2S3"/>
<evidence type="ECO:0000256" key="1">
    <source>
        <dbReference type="SAM" id="Phobius"/>
    </source>
</evidence>
<accession>A0A239M2S3</accession>
<proteinExistence type="predicted"/>
<sequence length="72" mass="7607">MEVPPVLGDKAEDAFRQAMIAGEGAASVFWSNPLVTTMMVIGCALLSLPLLSLPLLSLLLRRQKAQGSTLPA</sequence>
<dbReference type="EMBL" id="FZOT01000029">
    <property type="protein sequence ID" value="SNT36179.1"/>
    <property type="molecule type" value="Genomic_DNA"/>
</dbReference>
<gene>
    <name evidence="2" type="ORF">SAMN06265795_12916</name>
</gene>
<dbReference type="RefSeq" id="WP_089401752.1">
    <property type="nucleotide sequence ID" value="NZ_FZOT01000029.1"/>
</dbReference>
<keyword evidence="1" id="KW-0812">Transmembrane</keyword>
<evidence type="ECO:0000313" key="3">
    <source>
        <dbReference type="Proteomes" id="UP000198284"/>
    </source>
</evidence>
<dbReference type="OrthoDB" id="9781349at2"/>